<evidence type="ECO:0000313" key="4">
    <source>
        <dbReference type="Proteomes" id="UP000184212"/>
    </source>
</evidence>
<dbReference type="GO" id="GO:0000156">
    <property type="term" value="F:phosphorelay response regulator activity"/>
    <property type="evidence" value="ECO:0007669"/>
    <property type="project" value="InterPro"/>
</dbReference>
<dbReference type="EMBL" id="FQWQ01000001">
    <property type="protein sequence ID" value="SHG69977.1"/>
    <property type="molecule type" value="Genomic_DNA"/>
</dbReference>
<keyword evidence="1" id="KW-0472">Membrane</keyword>
<evidence type="ECO:0000256" key="1">
    <source>
        <dbReference type="SAM" id="Phobius"/>
    </source>
</evidence>
<keyword evidence="4" id="KW-1185">Reference proteome</keyword>
<feature type="transmembrane region" description="Helical" evidence="1">
    <location>
        <begin position="39"/>
        <end position="56"/>
    </location>
</feature>
<dbReference type="GO" id="GO:0003677">
    <property type="term" value="F:DNA binding"/>
    <property type="evidence" value="ECO:0007669"/>
    <property type="project" value="UniProtKB-KW"/>
</dbReference>
<dbReference type="PANTHER" id="PTHR37299">
    <property type="entry name" value="TRANSCRIPTIONAL REGULATOR-RELATED"/>
    <property type="match status" value="1"/>
</dbReference>
<dbReference type="Gene3D" id="2.40.50.1020">
    <property type="entry name" value="LytTr DNA-binding domain"/>
    <property type="match status" value="1"/>
</dbReference>
<keyword evidence="1" id="KW-1133">Transmembrane helix</keyword>
<dbReference type="SMART" id="SM00850">
    <property type="entry name" value="LytTR"/>
    <property type="match status" value="1"/>
</dbReference>
<dbReference type="PROSITE" id="PS50930">
    <property type="entry name" value="HTH_LYTTR"/>
    <property type="match status" value="1"/>
</dbReference>
<keyword evidence="1" id="KW-0812">Transmembrane</keyword>
<dbReference type="AlphaFoldDB" id="A0A1M5LY33"/>
<dbReference type="InterPro" id="IPR046947">
    <property type="entry name" value="LytR-like"/>
</dbReference>
<feature type="transmembrane region" description="Helical" evidence="1">
    <location>
        <begin position="102"/>
        <end position="121"/>
    </location>
</feature>
<name>A0A1M5LY33_9BACT</name>
<dbReference type="OrthoDB" id="1118393at2"/>
<dbReference type="RefSeq" id="WP_073132337.1">
    <property type="nucleotide sequence ID" value="NZ_FQWQ01000001.1"/>
</dbReference>
<keyword evidence="3" id="KW-0238">DNA-binding</keyword>
<sequence length="309" mass="35400">MKDSVAEMPSHPSFRPGRRIGKFLRAPFPYYLNDDRKNTFLIAGIALFVLVFMMVFTPYSAKIFLVSAIVFVVMWSSVVLLPKVFPATFDPASWTVGKYIVFSLWQLLMDGFFIAVALELLNIHPTMPFVQKLLHIYPNVLSQAVIPLAIGTLLLRNNVLQENLRHAMKANQELEKIRVIREDVEQVHPNRVTIYSDTRESLQFLFSNLLYVEASENYSTLYWKNGPAIENRMLRINLKNVESQLDNHFTIRCHRSFLVNINAIAHVTGNANGYKLAIKGTGVTIPVSRSKGKEVMERIEQLRNVFELN</sequence>
<proteinExistence type="predicted"/>
<dbReference type="Proteomes" id="UP000184212">
    <property type="component" value="Unassembled WGS sequence"/>
</dbReference>
<feature type="transmembrane region" description="Helical" evidence="1">
    <location>
        <begin position="63"/>
        <end position="82"/>
    </location>
</feature>
<feature type="domain" description="HTH LytTR-type" evidence="2">
    <location>
        <begin position="207"/>
        <end position="301"/>
    </location>
</feature>
<evidence type="ECO:0000313" key="3">
    <source>
        <dbReference type="EMBL" id="SHG69977.1"/>
    </source>
</evidence>
<reference evidence="3 4" key="1">
    <citation type="submission" date="2016-11" db="EMBL/GenBank/DDBJ databases">
        <authorList>
            <person name="Jaros S."/>
            <person name="Januszkiewicz K."/>
            <person name="Wedrychowicz H."/>
        </authorList>
    </citation>
    <scope>NUCLEOTIDE SEQUENCE [LARGE SCALE GENOMIC DNA]</scope>
    <source>
        <strain evidence="3 4">DSM 24574</strain>
    </source>
</reference>
<organism evidence="3 4">
    <name type="scientific">Chryseolinea serpens</name>
    <dbReference type="NCBI Taxonomy" id="947013"/>
    <lineage>
        <taxon>Bacteria</taxon>
        <taxon>Pseudomonadati</taxon>
        <taxon>Bacteroidota</taxon>
        <taxon>Cytophagia</taxon>
        <taxon>Cytophagales</taxon>
        <taxon>Fulvivirgaceae</taxon>
        <taxon>Chryseolinea</taxon>
    </lineage>
</organism>
<accession>A0A1M5LY33</accession>
<dbReference type="PANTHER" id="PTHR37299:SF1">
    <property type="entry name" value="STAGE 0 SPORULATION PROTEIN A HOMOLOG"/>
    <property type="match status" value="1"/>
</dbReference>
<gene>
    <name evidence="3" type="ORF">SAMN04488109_1461</name>
</gene>
<dbReference type="STRING" id="947013.SAMN04488109_1461"/>
<feature type="transmembrane region" description="Helical" evidence="1">
    <location>
        <begin position="133"/>
        <end position="155"/>
    </location>
</feature>
<dbReference type="Pfam" id="PF04397">
    <property type="entry name" value="LytTR"/>
    <property type="match status" value="1"/>
</dbReference>
<dbReference type="InterPro" id="IPR007492">
    <property type="entry name" value="LytTR_DNA-bd_dom"/>
</dbReference>
<protein>
    <submittedName>
        <fullName evidence="3">LytTr DNA-binding domain-containing protein</fullName>
    </submittedName>
</protein>
<evidence type="ECO:0000259" key="2">
    <source>
        <dbReference type="PROSITE" id="PS50930"/>
    </source>
</evidence>